<dbReference type="AlphaFoldDB" id="A0A9W6YS11"/>
<gene>
    <name evidence="1" type="ORF">Amon01_000376600</name>
</gene>
<keyword evidence="2" id="KW-1185">Reference proteome</keyword>
<proteinExistence type="predicted"/>
<comment type="caution">
    <text evidence="1">The sequence shown here is derived from an EMBL/GenBank/DDBJ whole genome shotgun (WGS) entry which is preliminary data.</text>
</comment>
<name>A0A9W6YS11_AMBMO</name>
<sequence>MSVNPLDILRLTPLTEDDKVVSLGFHSSDHPIPPISERQRMFKLLMHEFSSEIVEIVFAYAMNNAITIDNVSRFEPMIKSLSRMYKLQVSVLSFRSDFNFNGAQASELDVDLVFVGGNDDHGRDIMCDDGVATIMEGKTGCGIVILKNIHSSKMTSKPVLGQDNMPFSFIRYRAFAQARSRANAIRRQQQLIESLRGGSFTPAIDDLHNFDEANEFLEQYKTLFESLNIYSLTVDHAGISKIYDQNMGYLFDKTDYVSVHNPIFPLFQDSFKPHINCITITDQRDMNYLREKTEVSITGMFNLRKIIIGNGLLQFDSTSADTFNHIYSFCSKVGCIVEWHVGSVHQSSVDEFTSFMKFSTIPNIVLCVDFVSFTSWPPDNQDYYFTAYENNLKSPDFKKFTETSYSQGILTKNLFKRHKILQASIFQYDTFVVTKKKQKITVGDHIMRDFMPFESLSLFRSKSDEISLLNNRAISVPFQQNPHIQQFM</sequence>
<evidence type="ECO:0000313" key="1">
    <source>
        <dbReference type="EMBL" id="GMG29783.1"/>
    </source>
</evidence>
<reference evidence="1" key="1">
    <citation type="submission" date="2023-04" db="EMBL/GenBank/DDBJ databases">
        <title>Ambrosiozyma monospora NBRC 1965.</title>
        <authorList>
            <person name="Ichikawa N."/>
            <person name="Sato H."/>
            <person name="Tonouchi N."/>
        </authorList>
    </citation>
    <scope>NUCLEOTIDE SEQUENCE</scope>
    <source>
        <strain evidence="1">NBRC 1965</strain>
    </source>
</reference>
<evidence type="ECO:0000313" key="2">
    <source>
        <dbReference type="Proteomes" id="UP001165063"/>
    </source>
</evidence>
<dbReference type="EMBL" id="BSXU01001667">
    <property type="protein sequence ID" value="GMG29783.1"/>
    <property type="molecule type" value="Genomic_DNA"/>
</dbReference>
<protein>
    <submittedName>
        <fullName evidence="1">Unnamed protein product</fullName>
    </submittedName>
</protein>
<dbReference type="Proteomes" id="UP001165063">
    <property type="component" value="Unassembled WGS sequence"/>
</dbReference>
<accession>A0A9W6YS11</accession>
<organism evidence="1 2">
    <name type="scientific">Ambrosiozyma monospora</name>
    <name type="common">Yeast</name>
    <name type="synonym">Endomycopsis monosporus</name>
    <dbReference type="NCBI Taxonomy" id="43982"/>
    <lineage>
        <taxon>Eukaryota</taxon>
        <taxon>Fungi</taxon>
        <taxon>Dikarya</taxon>
        <taxon>Ascomycota</taxon>
        <taxon>Saccharomycotina</taxon>
        <taxon>Pichiomycetes</taxon>
        <taxon>Pichiales</taxon>
        <taxon>Pichiaceae</taxon>
        <taxon>Ambrosiozyma</taxon>
    </lineage>
</organism>